<dbReference type="EMBL" id="CAJNOM010000008">
    <property type="protein sequence ID" value="CAF0771299.1"/>
    <property type="molecule type" value="Genomic_DNA"/>
</dbReference>
<feature type="compositionally biased region" description="Polar residues" evidence="3">
    <location>
        <begin position="495"/>
        <end position="530"/>
    </location>
</feature>
<feature type="compositionally biased region" description="Polar residues" evidence="3">
    <location>
        <begin position="542"/>
        <end position="558"/>
    </location>
</feature>
<gene>
    <name evidence="6" type="ORF">BJG266_LOCUS24619</name>
    <name evidence="5" type="ORF">QVE165_LOCUS2624</name>
    <name evidence="7" type="ORF">QVE165_LOCUS27016</name>
</gene>
<dbReference type="GO" id="GO:0031507">
    <property type="term" value="P:heterochromatin formation"/>
    <property type="evidence" value="ECO:0007669"/>
    <property type="project" value="TreeGrafter"/>
</dbReference>
<feature type="region of interest" description="Disordered" evidence="3">
    <location>
        <begin position="482"/>
        <end position="567"/>
    </location>
</feature>
<protein>
    <recommendedName>
        <fullName evidence="4">LTD domain-containing protein</fullName>
    </recommendedName>
</protein>
<feature type="domain" description="LTD" evidence="4">
    <location>
        <begin position="639"/>
        <end position="760"/>
    </location>
</feature>
<dbReference type="GO" id="GO:0090435">
    <property type="term" value="P:protein localization to nuclear envelope"/>
    <property type="evidence" value="ECO:0007669"/>
    <property type="project" value="TreeGrafter"/>
</dbReference>
<feature type="compositionally biased region" description="Basic and acidic residues" evidence="3">
    <location>
        <begin position="531"/>
        <end position="541"/>
    </location>
</feature>
<feature type="coiled-coil region" evidence="2">
    <location>
        <begin position="305"/>
        <end position="407"/>
    </location>
</feature>
<dbReference type="PANTHER" id="PTHR45721">
    <property type="entry name" value="LAMIN DM0-RELATED"/>
    <property type="match status" value="1"/>
</dbReference>
<dbReference type="EMBL" id="CAJNOI010000178">
    <property type="protein sequence ID" value="CAF1160687.1"/>
    <property type="molecule type" value="Genomic_DNA"/>
</dbReference>
<feature type="coiled-coil region" evidence="2">
    <location>
        <begin position="49"/>
        <end position="83"/>
    </location>
</feature>
<proteinExistence type="predicted"/>
<dbReference type="InterPro" id="IPR036415">
    <property type="entry name" value="Lamin_tail_dom_sf"/>
</dbReference>
<sequence>MALIQRYTTELSTHSTVNRHVHDEKQSVEHSLQNVANIKRQDDDEKRYLHSLNDRLEDLLHSLDELEKANIKLRDDLNLLILNWGIGGENRLKFLEDLDQIIKRLGEQNRQKIIFQAEAKIFDEQSELIDRVSVVFVSVVNLYRDKCQILFELTNELEEELRKIRLRLDLSNTQVKAHDDDYQKELAKFRSYLAEWSQLALDKQYLLNEIQSLKERYNLRLAYNQEEINEWQRLLNRISQESKNYYRDYLDTIKQKIQMDYEQMAKDQQIDIEIKLKSRLNEMQEKIHMGLPLDDADERRRHEESQRFESRLDESTKEYDRLQNDYQILAEEMQRKRRILRNLENDLRTKARQHAEEHARLEHNTSLTRAEYYALKDELDKLAYTLRFSVEEELRIYEALLNSLNRRKEDRVITDDSRFHQTTTKRFTETLNTEGDTIDFRKSQPNLSETSRTFVTQTNISDTLPYRPPPLLSETITTTKHFTDTFNTGGDSSGFRRSQPSLSETSRTFTTQTNVNESTKYPSSPFITETKTIKQEHDTVDKPSNQWSYETISSSSTHGDVADRDRSVEKTTIPTRTDADLYGIQQNLIDQNRTTTTTRTTKRFGGDASGRQSAGISSGRKSQVITSDVPELDEKFLQSKIHITRKYKGNILIKFVDVSGRFVEIENTGNQPRDLTGWYIERIVDDQRIEYTFPIYELGPHRTVRVYGNYHRRSSSNSTDQHLQLIAPNFYDWGNGRQMRTELFNRDDVGKALFEQTIKD</sequence>
<dbReference type="Pfam" id="PF00932">
    <property type="entry name" value="LTD"/>
    <property type="match status" value="1"/>
</dbReference>
<dbReference type="PROSITE" id="PS51841">
    <property type="entry name" value="LTD"/>
    <property type="match status" value="1"/>
</dbReference>
<evidence type="ECO:0000313" key="5">
    <source>
        <dbReference type="EMBL" id="CAF0771299.1"/>
    </source>
</evidence>
<feature type="compositionally biased region" description="Polar residues" evidence="3">
    <location>
        <begin position="610"/>
        <end position="622"/>
    </location>
</feature>
<dbReference type="EMBL" id="CAJNOM010000203">
    <property type="protein sequence ID" value="CAF1223169.1"/>
    <property type="molecule type" value="Genomic_DNA"/>
</dbReference>
<keyword evidence="8" id="KW-1185">Reference proteome</keyword>
<dbReference type="Proteomes" id="UP000663877">
    <property type="component" value="Unassembled WGS sequence"/>
</dbReference>
<evidence type="ECO:0000313" key="7">
    <source>
        <dbReference type="EMBL" id="CAF1223169.1"/>
    </source>
</evidence>
<organism evidence="5 8">
    <name type="scientific">Adineta steineri</name>
    <dbReference type="NCBI Taxonomy" id="433720"/>
    <lineage>
        <taxon>Eukaryota</taxon>
        <taxon>Metazoa</taxon>
        <taxon>Spiralia</taxon>
        <taxon>Gnathifera</taxon>
        <taxon>Rotifera</taxon>
        <taxon>Eurotatoria</taxon>
        <taxon>Bdelloidea</taxon>
        <taxon>Adinetida</taxon>
        <taxon>Adinetidae</taxon>
        <taxon>Adineta</taxon>
    </lineage>
</organism>
<feature type="region of interest" description="Disordered" evidence="3">
    <location>
        <begin position="597"/>
        <end position="622"/>
    </location>
</feature>
<dbReference type="GO" id="GO:0006998">
    <property type="term" value="P:nuclear envelope organization"/>
    <property type="evidence" value="ECO:0007669"/>
    <property type="project" value="TreeGrafter"/>
</dbReference>
<dbReference type="GO" id="GO:0051664">
    <property type="term" value="P:nuclear pore localization"/>
    <property type="evidence" value="ECO:0007669"/>
    <property type="project" value="TreeGrafter"/>
</dbReference>
<comment type="caution">
    <text evidence="5">The sequence shown here is derived from an EMBL/GenBank/DDBJ whole genome shotgun (WGS) entry which is preliminary data.</text>
</comment>
<dbReference type="InterPro" id="IPR001322">
    <property type="entry name" value="Lamin_tail_dom"/>
</dbReference>
<reference evidence="5" key="1">
    <citation type="submission" date="2021-02" db="EMBL/GenBank/DDBJ databases">
        <authorList>
            <person name="Nowell W R."/>
        </authorList>
    </citation>
    <scope>NUCLEOTIDE SEQUENCE</scope>
</reference>
<dbReference type="AlphaFoldDB" id="A0A813QUC7"/>
<accession>A0A813QUC7</accession>
<dbReference type="OrthoDB" id="10011918at2759"/>
<name>A0A813QUC7_9BILA</name>
<dbReference type="Proteomes" id="UP000663832">
    <property type="component" value="Unassembled WGS sequence"/>
</dbReference>
<evidence type="ECO:0000256" key="1">
    <source>
        <dbReference type="ARBA" id="ARBA00023054"/>
    </source>
</evidence>
<evidence type="ECO:0000313" key="8">
    <source>
        <dbReference type="Proteomes" id="UP000663832"/>
    </source>
</evidence>
<keyword evidence="1 2" id="KW-0175">Coiled coil</keyword>
<evidence type="ECO:0000313" key="6">
    <source>
        <dbReference type="EMBL" id="CAF1160687.1"/>
    </source>
</evidence>
<dbReference type="GO" id="GO:0005200">
    <property type="term" value="F:structural constituent of cytoskeleton"/>
    <property type="evidence" value="ECO:0007669"/>
    <property type="project" value="TreeGrafter"/>
</dbReference>
<evidence type="ECO:0000259" key="4">
    <source>
        <dbReference type="PROSITE" id="PS51841"/>
    </source>
</evidence>
<dbReference type="SUPFAM" id="SSF74853">
    <property type="entry name" value="Lamin A/C globular tail domain"/>
    <property type="match status" value="1"/>
</dbReference>
<dbReference type="GO" id="GO:0005652">
    <property type="term" value="C:nuclear lamina"/>
    <property type="evidence" value="ECO:0007669"/>
    <property type="project" value="TreeGrafter"/>
</dbReference>
<dbReference type="Gene3D" id="2.60.40.1260">
    <property type="entry name" value="Lamin Tail domain"/>
    <property type="match status" value="1"/>
</dbReference>
<dbReference type="PANTHER" id="PTHR45721:SF15">
    <property type="entry name" value="INTERMEDIATE FILAMENT PROTEIN IFP-1"/>
    <property type="match status" value="1"/>
</dbReference>
<evidence type="ECO:0000256" key="2">
    <source>
        <dbReference type="SAM" id="Coils"/>
    </source>
</evidence>
<evidence type="ECO:0000256" key="3">
    <source>
        <dbReference type="SAM" id="MobiDB-lite"/>
    </source>
</evidence>
<dbReference type="GO" id="GO:0007097">
    <property type="term" value="P:nuclear migration"/>
    <property type="evidence" value="ECO:0007669"/>
    <property type="project" value="TreeGrafter"/>
</dbReference>